<organism evidence="1 2">
    <name type="scientific">Pleurodeles waltl</name>
    <name type="common">Iberian ribbed newt</name>
    <dbReference type="NCBI Taxonomy" id="8319"/>
    <lineage>
        <taxon>Eukaryota</taxon>
        <taxon>Metazoa</taxon>
        <taxon>Chordata</taxon>
        <taxon>Craniata</taxon>
        <taxon>Vertebrata</taxon>
        <taxon>Euteleostomi</taxon>
        <taxon>Amphibia</taxon>
        <taxon>Batrachia</taxon>
        <taxon>Caudata</taxon>
        <taxon>Salamandroidea</taxon>
        <taxon>Salamandridae</taxon>
        <taxon>Pleurodelinae</taxon>
        <taxon>Pleurodeles</taxon>
    </lineage>
</organism>
<comment type="caution">
    <text evidence="1">The sequence shown here is derived from an EMBL/GenBank/DDBJ whole genome shotgun (WGS) entry which is preliminary data.</text>
</comment>
<dbReference type="AlphaFoldDB" id="A0AAV7NGW8"/>
<keyword evidence="2" id="KW-1185">Reference proteome</keyword>
<dbReference type="Proteomes" id="UP001066276">
    <property type="component" value="Chromosome 8"/>
</dbReference>
<name>A0AAV7NGW8_PLEWA</name>
<accession>A0AAV7NGW8</accession>
<proteinExistence type="predicted"/>
<dbReference type="EMBL" id="JANPWB010000012">
    <property type="protein sequence ID" value="KAJ1115296.1"/>
    <property type="molecule type" value="Genomic_DNA"/>
</dbReference>
<reference evidence="1" key="1">
    <citation type="journal article" date="2022" name="bioRxiv">
        <title>Sequencing and chromosome-scale assembly of the giantPleurodeles waltlgenome.</title>
        <authorList>
            <person name="Brown T."/>
            <person name="Elewa A."/>
            <person name="Iarovenko S."/>
            <person name="Subramanian E."/>
            <person name="Araus A.J."/>
            <person name="Petzold A."/>
            <person name="Susuki M."/>
            <person name="Suzuki K.-i.T."/>
            <person name="Hayashi T."/>
            <person name="Toyoda A."/>
            <person name="Oliveira C."/>
            <person name="Osipova E."/>
            <person name="Leigh N.D."/>
            <person name="Simon A."/>
            <person name="Yun M.H."/>
        </authorList>
    </citation>
    <scope>NUCLEOTIDE SEQUENCE</scope>
    <source>
        <strain evidence="1">20211129_DDA</strain>
        <tissue evidence="1">Liver</tissue>
    </source>
</reference>
<sequence>MTVVKLRHNQTHPIIPQLLIERLQRLTVQTLREYAARAQPNPEINTFPGARTRKRIYFRVRLRASSVLAKRPFC</sequence>
<protein>
    <submittedName>
        <fullName evidence="1">Uncharacterized protein</fullName>
    </submittedName>
</protein>
<evidence type="ECO:0000313" key="1">
    <source>
        <dbReference type="EMBL" id="KAJ1115296.1"/>
    </source>
</evidence>
<gene>
    <name evidence="1" type="ORF">NDU88_003522</name>
</gene>
<evidence type="ECO:0000313" key="2">
    <source>
        <dbReference type="Proteomes" id="UP001066276"/>
    </source>
</evidence>